<evidence type="ECO:0000313" key="3">
    <source>
        <dbReference type="EMBL" id="MBI6628593.1"/>
    </source>
</evidence>
<accession>A0A934HI47</accession>
<sequence length="186" mass="20436">MSERTCLLAIVSALTLALIIPAKANPVANMLPDQAEIDAVKARLAPIQLLSFATGREYCGYLGELANERLFFTEMIRGGHDGCTPRLPRRAAQVRASLHTHGAYDPSVPAEFPTVLDMDSDAREGVNGYVATPGGRLWYINSRALVAIQICGEGCLPQDERFRTGDDGPIRNRYTREELLQLEKAH</sequence>
<comment type="caution">
    <text evidence="3">The sequence shown here is derived from an EMBL/GenBank/DDBJ whole genome shotgun (WGS) entry which is preliminary data.</text>
</comment>
<dbReference type="EMBL" id="JAEIJD010000001">
    <property type="protein sequence ID" value="MBI6628593.1"/>
    <property type="molecule type" value="Genomic_DNA"/>
</dbReference>
<evidence type="ECO:0000259" key="2">
    <source>
        <dbReference type="Pfam" id="PF14220"/>
    </source>
</evidence>
<evidence type="ECO:0000256" key="1">
    <source>
        <dbReference type="SAM" id="SignalP"/>
    </source>
</evidence>
<dbReference type="RefSeq" id="WP_198684606.1">
    <property type="nucleotide sequence ID" value="NZ_JAEIJD010000001.1"/>
</dbReference>
<keyword evidence="1" id="KW-0732">Signal</keyword>
<dbReference type="InterPro" id="IPR025479">
    <property type="entry name" value="DUF4329"/>
</dbReference>
<dbReference type="Proteomes" id="UP000613255">
    <property type="component" value="Unassembled WGS sequence"/>
</dbReference>
<evidence type="ECO:0000313" key="4">
    <source>
        <dbReference type="Proteomes" id="UP000613255"/>
    </source>
</evidence>
<feature type="chain" id="PRO_5037162836" evidence="1">
    <location>
        <begin position="25"/>
        <end position="186"/>
    </location>
</feature>
<gene>
    <name evidence="3" type="ORF">JAO82_01750</name>
</gene>
<name>A0A934HI47_9RHOB</name>
<feature type="signal peptide" evidence="1">
    <location>
        <begin position="1"/>
        <end position="24"/>
    </location>
</feature>
<organism evidence="3 4">
    <name type="scientific">Pontibaca salina</name>
    <dbReference type="NCBI Taxonomy" id="2795731"/>
    <lineage>
        <taxon>Bacteria</taxon>
        <taxon>Pseudomonadati</taxon>
        <taxon>Pseudomonadota</taxon>
        <taxon>Alphaproteobacteria</taxon>
        <taxon>Rhodobacterales</taxon>
        <taxon>Roseobacteraceae</taxon>
        <taxon>Pontibaca</taxon>
    </lineage>
</organism>
<feature type="domain" description="DUF4329" evidence="2">
    <location>
        <begin position="38"/>
        <end position="152"/>
    </location>
</feature>
<protein>
    <submittedName>
        <fullName evidence="3">DUF4329 domain-containing protein</fullName>
    </submittedName>
</protein>
<proteinExistence type="predicted"/>
<keyword evidence="4" id="KW-1185">Reference proteome</keyword>
<dbReference type="Pfam" id="PF14220">
    <property type="entry name" value="DUF4329"/>
    <property type="match status" value="1"/>
</dbReference>
<reference evidence="3" key="1">
    <citation type="submission" date="2020-12" db="EMBL/GenBank/DDBJ databases">
        <title>Pontibaca salina gen. nov., sp. nov., isolated from marine sediment.</title>
        <authorList>
            <person name="Bo J."/>
            <person name="Wang S."/>
            <person name="Song X."/>
            <person name="Du Z."/>
        </authorList>
    </citation>
    <scope>NUCLEOTIDE SEQUENCE</scope>
    <source>
        <strain evidence="3">S1109L</strain>
    </source>
</reference>
<dbReference type="AlphaFoldDB" id="A0A934HI47"/>